<keyword evidence="1" id="KW-0472">Membrane</keyword>
<keyword evidence="1" id="KW-0812">Transmembrane</keyword>
<keyword evidence="3" id="KW-1185">Reference proteome</keyword>
<accession>A0ABR3G4Y9</accession>
<feature type="transmembrane region" description="Helical" evidence="1">
    <location>
        <begin position="457"/>
        <end position="478"/>
    </location>
</feature>
<feature type="transmembrane region" description="Helical" evidence="1">
    <location>
        <begin position="6"/>
        <end position="26"/>
    </location>
</feature>
<feature type="transmembrane region" description="Helical" evidence="1">
    <location>
        <begin position="82"/>
        <end position="100"/>
    </location>
</feature>
<dbReference type="PANTHER" id="PTHR35043">
    <property type="entry name" value="TRANSCRIPTION FACTOR DOMAIN-CONTAINING PROTEIN"/>
    <property type="match status" value="1"/>
</dbReference>
<dbReference type="Proteomes" id="UP001447188">
    <property type="component" value="Unassembled WGS sequence"/>
</dbReference>
<feature type="transmembrane region" description="Helical" evidence="1">
    <location>
        <begin position="47"/>
        <end position="70"/>
    </location>
</feature>
<evidence type="ECO:0000256" key="1">
    <source>
        <dbReference type="SAM" id="Phobius"/>
    </source>
</evidence>
<proteinExistence type="predicted"/>
<feature type="transmembrane region" description="Helical" evidence="1">
    <location>
        <begin position="392"/>
        <end position="413"/>
    </location>
</feature>
<dbReference type="EMBL" id="JBBBZM010000337">
    <property type="protein sequence ID" value="KAL0630933.1"/>
    <property type="molecule type" value="Genomic_DNA"/>
</dbReference>
<name>A0ABR3G4Y9_9PEZI</name>
<dbReference type="PANTHER" id="PTHR35043:SF7">
    <property type="entry name" value="TRANSCRIPTION FACTOR DOMAIN-CONTAINING PROTEIN"/>
    <property type="match status" value="1"/>
</dbReference>
<reference evidence="2 3" key="1">
    <citation type="submission" date="2024-02" db="EMBL/GenBank/DDBJ databases">
        <title>Discinaceae phylogenomics.</title>
        <authorList>
            <person name="Dirks A.C."/>
            <person name="James T.Y."/>
        </authorList>
    </citation>
    <scope>NUCLEOTIDE SEQUENCE [LARGE SCALE GENOMIC DNA]</scope>
    <source>
        <strain evidence="2 3">ACD0624</strain>
    </source>
</reference>
<keyword evidence="1" id="KW-1133">Transmembrane helix</keyword>
<sequence length="507" mass="56620">MLSRGFLIFVFLTSTASALVIPLFNFNTNQDVQLEKSFQPEPQGRGTVGILLSCTLTFALCIWTTVHPSILPGTAGKFRLKLMWMVVAIVLPEVLMLCALGERRQARRVRLCWEKTFAPSPPEGDQPKIKQSKDNQFGLACGFFVVMGGVTATDSDGNVFILTVDGFISHVESGNITQESIDIPAIMDKGNSSDFAKFITFLQAVWFLCQGSLRWYAALPVTLLERHVAIQVAFTLFTCLFWWSKPLDIDYPILISLVIPPGPEEQVPPPPPQPRQSHTASVGPVAFPGVTSDTEKIGEILPETTAGVRITSVPRIPINESKLYDNTRLFFYENPRSGFACLFARALHDAFRYPTTGAHSDMFLIVLLLVGNGIWHLLSWTVHFPTNAEQVLWGASCILVCVSAVIHGFLTVVKGAQLIFISGLWEARFMDENLVFCFVKLFRKFTQEAKFAFWKKFLLIIIWILGILYVCGIGFIMVESFISMRSLILGSYETQKSDPSKYFPSFG</sequence>
<evidence type="ECO:0000313" key="3">
    <source>
        <dbReference type="Proteomes" id="UP001447188"/>
    </source>
</evidence>
<comment type="caution">
    <text evidence="2">The sequence shown here is derived from an EMBL/GenBank/DDBJ whole genome shotgun (WGS) entry which is preliminary data.</text>
</comment>
<feature type="transmembrane region" description="Helical" evidence="1">
    <location>
        <begin position="362"/>
        <end position="380"/>
    </location>
</feature>
<protein>
    <submittedName>
        <fullName evidence="2">Uncharacterized protein</fullName>
    </submittedName>
</protein>
<evidence type="ECO:0000313" key="2">
    <source>
        <dbReference type="EMBL" id="KAL0630933.1"/>
    </source>
</evidence>
<gene>
    <name evidence="2" type="ORF">Q9L58_010214</name>
</gene>
<organism evidence="2 3">
    <name type="scientific">Discina gigas</name>
    <dbReference type="NCBI Taxonomy" id="1032678"/>
    <lineage>
        <taxon>Eukaryota</taxon>
        <taxon>Fungi</taxon>
        <taxon>Dikarya</taxon>
        <taxon>Ascomycota</taxon>
        <taxon>Pezizomycotina</taxon>
        <taxon>Pezizomycetes</taxon>
        <taxon>Pezizales</taxon>
        <taxon>Discinaceae</taxon>
        <taxon>Discina</taxon>
    </lineage>
</organism>